<evidence type="ECO:0000313" key="2">
    <source>
        <dbReference type="EMBL" id="MBB6102693.1"/>
    </source>
</evidence>
<sequence length="93" mass="10224">MKKMVVAWLLVIAATAHADCVLNAKQATNFQVLDNHTILLSGGIAGQILIKSFAFFHPSSRVTVLKDNFCDFESSVLYVDGETVDAQQVKQVR</sequence>
<protein>
    <submittedName>
        <fullName evidence="2">Uncharacterized protein</fullName>
    </submittedName>
</protein>
<name>A0A7W9TWH4_9BURK</name>
<proteinExistence type="predicted"/>
<keyword evidence="3" id="KW-1185">Reference proteome</keyword>
<evidence type="ECO:0000313" key="3">
    <source>
        <dbReference type="Proteomes" id="UP000571554"/>
    </source>
</evidence>
<accession>A0A7W9TWH4</accession>
<organism evidence="2 3">
    <name type="scientific">Paraburkholderia bannensis</name>
    <dbReference type="NCBI Taxonomy" id="765414"/>
    <lineage>
        <taxon>Bacteria</taxon>
        <taxon>Pseudomonadati</taxon>
        <taxon>Pseudomonadota</taxon>
        <taxon>Betaproteobacteria</taxon>
        <taxon>Burkholderiales</taxon>
        <taxon>Burkholderiaceae</taxon>
        <taxon>Paraburkholderia</taxon>
    </lineage>
</organism>
<keyword evidence="1" id="KW-0732">Signal</keyword>
<dbReference type="EMBL" id="JACHBW010000006">
    <property type="protein sequence ID" value="MBB6102693.1"/>
    <property type="molecule type" value="Genomic_DNA"/>
</dbReference>
<dbReference type="Proteomes" id="UP000571554">
    <property type="component" value="Unassembled WGS sequence"/>
</dbReference>
<comment type="caution">
    <text evidence="2">The sequence shown here is derived from an EMBL/GenBank/DDBJ whole genome shotgun (WGS) entry which is preliminary data.</text>
</comment>
<dbReference type="AlphaFoldDB" id="A0A7W9TWH4"/>
<gene>
    <name evidence="2" type="ORF">F4827_002545</name>
</gene>
<dbReference type="RefSeq" id="WP_183724241.1">
    <property type="nucleotide sequence ID" value="NZ_JACHBW010000006.1"/>
</dbReference>
<evidence type="ECO:0000256" key="1">
    <source>
        <dbReference type="SAM" id="SignalP"/>
    </source>
</evidence>
<feature type="chain" id="PRO_5031322605" evidence="1">
    <location>
        <begin position="19"/>
        <end position="93"/>
    </location>
</feature>
<feature type="signal peptide" evidence="1">
    <location>
        <begin position="1"/>
        <end position="18"/>
    </location>
</feature>
<reference evidence="2 3" key="1">
    <citation type="submission" date="2020-08" db="EMBL/GenBank/DDBJ databases">
        <title>Above-ground endophytic microbial communities from plants in different locations in the United States.</title>
        <authorList>
            <person name="Frank C."/>
        </authorList>
    </citation>
    <scope>NUCLEOTIDE SEQUENCE [LARGE SCALE GENOMIC DNA]</scope>
    <source>
        <strain evidence="2 3">WP4_2_2</strain>
    </source>
</reference>